<sequence>MKIINSILLLIALLGFVSAQTTIQLASCALKPLAGSTVSGYVRIISTETEGTFIVVVNATGLTGKHGISVQQFADISSATSTGGIFSTGTGKSYGCPPTASIFDGALGNIDATDASGNYSTTIAGGQFVLTGNNSLIGHSFAIHNAEDTCTEGSSGAIVSQCVLGIGNPSTAGYNASLVTNVANSLLTGLTGVCQLSAIGTNNVSGSVFFQQQTDGSIRITSKIEGLNATIAHGLHIHTYGDINPTVASQTGGHWKLTTQTHNLPNDASRELGDLGNICAYDASGNAYYNWTTNYFGNFGEINSTSTAAPSSFVGHSVVVHALRDNGTANSFGDRIGQCVIGYVPNTKQPTDYFATPANINFETTPQCASITFPVDSAASSIILPTFAIIFILLKISNRDQIPDPINGKLNNVFA</sequence>
<proteinExistence type="predicted"/>
<evidence type="ECO:0000313" key="4">
    <source>
        <dbReference type="Proteomes" id="UP000007797"/>
    </source>
</evidence>
<dbReference type="EMBL" id="GL883013">
    <property type="protein sequence ID" value="EGG19910.1"/>
    <property type="molecule type" value="Genomic_DNA"/>
</dbReference>
<evidence type="ECO:0000256" key="1">
    <source>
        <dbReference type="SAM" id="SignalP"/>
    </source>
</evidence>
<dbReference type="InterPro" id="IPR024134">
    <property type="entry name" value="SOD_Cu/Zn_/chaperone"/>
</dbReference>
<organism evidence="3 4">
    <name type="scientific">Cavenderia fasciculata</name>
    <name type="common">Slime mold</name>
    <name type="synonym">Dictyostelium fasciculatum</name>
    <dbReference type="NCBI Taxonomy" id="261658"/>
    <lineage>
        <taxon>Eukaryota</taxon>
        <taxon>Amoebozoa</taxon>
        <taxon>Evosea</taxon>
        <taxon>Eumycetozoa</taxon>
        <taxon>Dictyostelia</taxon>
        <taxon>Acytosteliales</taxon>
        <taxon>Cavenderiaceae</taxon>
        <taxon>Cavenderia</taxon>
    </lineage>
</organism>
<dbReference type="GeneID" id="14871886"/>
<dbReference type="OrthoDB" id="2015551at2759"/>
<dbReference type="AlphaFoldDB" id="F4PXA7"/>
<keyword evidence="1" id="KW-0732">Signal</keyword>
<dbReference type="KEGG" id="dfa:DFA_07015"/>
<feature type="domain" description="Superoxide dismutase copper/zinc binding" evidence="2">
    <location>
        <begin position="38"/>
        <end position="163"/>
    </location>
</feature>
<dbReference type="Proteomes" id="UP000007797">
    <property type="component" value="Unassembled WGS sequence"/>
</dbReference>
<dbReference type="SUPFAM" id="SSF49329">
    <property type="entry name" value="Cu,Zn superoxide dismutase-like"/>
    <property type="match status" value="2"/>
</dbReference>
<protein>
    <recommendedName>
        <fullName evidence="2">Superoxide dismutase copper/zinc binding domain-containing protein</fullName>
    </recommendedName>
</protein>
<accession>F4PXA7</accession>
<feature type="domain" description="Superoxide dismutase copper/zinc binding" evidence="2">
    <location>
        <begin position="204"/>
        <end position="341"/>
    </location>
</feature>
<dbReference type="PANTHER" id="PTHR10003">
    <property type="entry name" value="SUPEROXIDE DISMUTASE CU-ZN -RELATED"/>
    <property type="match status" value="1"/>
</dbReference>
<dbReference type="GO" id="GO:0005507">
    <property type="term" value="F:copper ion binding"/>
    <property type="evidence" value="ECO:0007669"/>
    <property type="project" value="InterPro"/>
</dbReference>
<gene>
    <name evidence="3" type="ORF">DFA_07015</name>
</gene>
<evidence type="ECO:0000259" key="2">
    <source>
        <dbReference type="Pfam" id="PF00080"/>
    </source>
</evidence>
<dbReference type="RefSeq" id="XP_004366893.1">
    <property type="nucleotide sequence ID" value="XM_004366836.1"/>
</dbReference>
<keyword evidence="4" id="KW-1185">Reference proteome</keyword>
<dbReference type="GO" id="GO:0006801">
    <property type="term" value="P:superoxide metabolic process"/>
    <property type="evidence" value="ECO:0007669"/>
    <property type="project" value="InterPro"/>
</dbReference>
<feature type="chain" id="PRO_5003313385" description="Superoxide dismutase copper/zinc binding domain-containing protein" evidence="1">
    <location>
        <begin position="20"/>
        <end position="415"/>
    </location>
</feature>
<name>F4PXA7_CACFS</name>
<reference evidence="4" key="1">
    <citation type="journal article" date="2011" name="Genome Res.">
        <title>Phylogeny-wide analysis of social amoeba genomes highlights ancient origins for complex intercellular communication.</title>
        <authorList>
            <person name="Heidel A.J."/>
            <person name="Lawal H.M."/>
            <person name="Felder M."/>
            <person name="Schilde C."/>
            <person name="Helps N.R."/>
            <person name="Tunggal B."/>
            <person name="Rivero F."/>
            <person name="John U."/>
            <person name="Schleicher M."/>
            <person name="Eichinger L."/>
            <person name="Platzer M."/>
            <person name="Noegel A.A."/>
            <person name="Schaap P."/>
            <person name="Gloeckner G."/>
        </authorList>
    </citation>
    <scope>NUCLEOTIDE SEQUENCE [LARGE SCALE GENOMIC DNA]</scope>
    <source>
        <strain evidence="4">SH3</strain>
    </source>
</reference>
<dbReference type="OMA" id="VGGHWKT"/>
<feature type="signal peptide" evidence="1">
    <location>
        <begin position="1"/>
        <end position="19"/>
    </location>
</feature>
<dbReference type="STRING" id="1054147.F4PXA7"/>
<dbReference type="InterPro" id="IPR036423">
    <property type="entry name" value="SOD-like_Cu/Zn_dom_sf"/>
</dbReference>
<dbReference type="InterPro" id="IPR001424">
    <property type="entry name" value="SOD_Cu_Zn_dom"/>
</dbReference>
<dbReference type="Gene3D" id="2.60.40.200">
    <property type="entry name" value="Superoxide dismutase, copper/zinc binding domain"/>
    <property type="match status" value="2"/>
</dbReference>
<dbReference type="Pfam" id="PF00080">
    <property type="entry name" value="Sod_Cu"/>
    <property type="match status" value="2"/>
</dbReference>
<evidence type="ECO:0000313" key="3">
    <source>
        <dbReference type="EMBL" id="EGG19910.1"/>
    </source>
</evidence>